<sequence length="508" mass="57470">MDFEGGLVVEGHFAMFVPINRNEDSIQWHLIRNSDGTRLRYRDVRSQCPRRAMLDEVDHESLKAKRAFLGWWSEAACHLGTSDATYNKLDCGGVLAFQNTLIGQLNFAIGAKDSSLRSSVKGTFEMIIQCAERTSVVMYDQEYRRGWLVPALDVIFHIVQAHHHQNPYVANGSVIDITPTKPAMDSRSARYTIIQNRSCRLLESEDYYFEDAVLDLWSLLERLMDKEEGLKASPGVALHATTRSTLHGWEIMALVEGKSILRRKEQNILKVNGGWVNLVNNIDAVILFASGFDDLIKPVNNLHQLCSQRKTLPKEKDYVAAGFPTFGTLYAEASSRRSRKHLTSTHLQWQRGAMFATGLPNNFWSDKTTGELTETGCVIFGQAHHPLKTIRATFKKTNPFHNLPNIPTEHPNKLGGFSITEEYLSPLEPEEDSGETSDNDDIMGSDWMADQTKTPNALIAPQEHENPTGPRLKHMNKDRTLQKRPQGERSDSFHWSFKSTGCQELKLE</sequence>
<feature type="region of interest" description="Disordered" evidence="1">
    <location>
        <begin position="426"/>
        <end position="508"/>
    </location>
</feature>
<organism evidence="2 3">
    <name type="scientific">Lepraria neglecta</name>
    <dbReference type="NCBI Taxonomy" id="209136"/>
    <lineage>
        <taxon>Eukaryota</taxon>
        <taxon>Fungi</taxon>
        <taxon>Dikarya</taxon>
        <taxon>Ascomycota</taxon>
        <taxon>Pezizomycotina</taxon>
        <taxon>Lecanoromycetes</taxon>
        <taxon>OSLEUM clade</taxon>
        <taxon>Lecanoromycetidae</taxon>
        <taxon>Lecanorales</taxon>
        <taxon>Lecanorineae</taxon>
        <taxon>Stereocaulaceae</taxon>
        <taxon>Lepraria</taxon>
    </lineage>
</organism>
<evidence type="ECO:0000313" key="3">
    <source>
        <dbReference type="Proteomes" id="UP001276659"/>
    </source>
</evidence>
<protein>
    <submittedName>
        <fullName evidence="2">Uncharacterized protein</fullName>
    </submittedName>
</protein>
<proteinExistence type="predicted"/>
<accession>A0AAE0DKP6</accession>
<feature type="compositionally biased region" description="Basic and acidic residues" evidence="1">
    <location>
        <begin position="475"/>
        <end position="492"/>
    </location>
</feature>
<dbReference type="Proteomes" id="UP001276659">
    <property type="component" value="Unassembled WGS sequence"/>
</dbReference>
<evidence type="ECO:0000313" key="2">
    <source>
        <dbReference type="EMBL" id="KAK3172840.1"/>
    </source>
</evidence>
<dbReference type="AlphaFoldDB" id="A0AAE0DKP6"/>
<dbReference type="EMBL" id="JASNWA010000007">
    <property type="protein sequence ID" value="KAK3172840.1"/>
    <property type="molecule type" value="Genomic_DNA"/>
</dbReference>
<feature type="compositionally biased region" description="Acidic residues" evidence="1">
    <location>
        <begin position="428"/>
        <end position="443"/>
    </location>
</feature>
<comment type="caution">
    <text evidence="2">The sequence shown here is derived from an EMBL/GenBank/DDBJ whole genome shotgun (WGS) entry which is preliminary data.</text>
</comment>
<evidence type="ECO:0000256" key="1">
    <source>
        <dbReference type="SAM" id="MobiDB-lite"/>
    </source>
</evidence>
<reference evidence="2" key="1">
    <citation type="submission" date="2022-11" db="EMBL/GenBank/DDBJ databases">
        <title>Chromosomal genome sequence assembly and mating type (MAT) locus characterization of the leprose asexual lichenized fungus Lepraria neglecta (Nyl.) Erichsen.</title>
        <authorList>
            <person name="Allen J.L."/>
            <person name="Pfeffer B."/>
        </authorList>
    </citation>
    <scope>NUCLEOTIDE SEQUENCE</scope>
    <source>
        <strain evidence="2">Allen 5258</strain>
    </source>
</reference>
<gene>
    <name evidence="2" type="ORF">OEA41_006165</name>
</gene>
<name>A0AAE0DKP6_9LECA</name>
<keyword evidence="3" id="KW-1185">Reference proteome</keyword>